<dbReference type="InterPro" id="IPR000182">
    <property type="entry name" value="GNAT_dom"/>
</dbReference>
<dbReference type="PROSITE" id="PS51186">
    <property type="entry name" value="GNAT"/>
    <property type="match status" value="1"/>
</dbReference>
<proteinExistence type="predicted"/>
<sequence length="153" mass="17385">MELQSFNQSYQYLINEYQLVENQLKFTGHPRDCVKLASYTRTPILAIVEGKLVTYFDLHQQEGVAPYSNNSNAILVRAFSTEVNEQGKGYAKQALQLLPAYVQKNYPHINEIVLAVNVANTAAQNLYKKCGFKDYGVRRQGPKGELIVMSFLF</sequence>
<accession>A0ABX3ZFP2</accession>
<dbReference type="Proteomes" id="UP000196594">
    <property type="component" value="Unassembled WGS sequence"/>
</dbReference>
<dbReference type="Pfam" id="PF00583">
    <property type="entry name" value="Acetyltransf_1"/>
    <property type="match status" value="1"/>
</dbReference>
<name>A0ABX3ZFP2_9BACL</name>
<dbReference type="Gene3D" id="3.40.630.30">
    <property type="match status" value="1"/>
</dbReference>
<dbReference type="SUPFAM" id="SSF55729">
    <property type="entry name" value="Acyl-CoA N-acyltransferases (Nat)"/>
    <property type="match status" value="1"/>
</dbReference>
<evidence type="ECO:0000259" key="1">
    <source>
        <dbReference type="PROSITE" id="PS51186"/>
    </source>
</evidence>
<dbReference type="RefSeq" id="WP_087617760.1">
    <property type="nucleotide sequence ID" value="NZ_JAFBEY010000006.1"/>
</dbReference>
<feature type="domain" description="N-acetyltransferase" evidence="1">
    <location>
        <begin position="1"/>
        <end position="153"/>
    </location>
</feature>
<evidence type="ECO:0000313" key="2">
    <source>
        <dbReference type="EMBL" id="OUZ38531.1"/>
    </source>
</evidence>
<organism evidence="2 3">
    <name type="scientific">Solibacillus kalamii</name>
    <dbReference type="NCBI Taxonomy" id="1748298"/>
    <lineage>
        <taxon>Bacteria</taxon>
        <taxon>Bacillati</taxon>
        <taxon>Bacillota</taxon>
        <taxon>Bacilli</taxon>
        <taxon>Bacillales</taxon>
        <taxon>Caryophanaceae</taxon>
        <taxon>Solibacillus</taxon>
    </lineage>
</organism>
<protein>
    <submittedName>
        <fullName evidence="2">GNAT family N-acetyltransferase</fullName>
    </submittedName>
</protein>
<keyword evidence="3" id="KW-1185">Reference proteome</keyword>
<evidence type="ECO:0000313" key="3">
    <source>
        <dbReference type="Proteomes" id="UP000196594"/>
    </source>
</evidence>
<dbReference type="EMBL" id="NHNT01000008">
    <property type="protein sequence ID" value="OUZ38531.1"/>
    <property type="molecule type" value="Genomic_DNA"/>
</dbReference>
<reference evidence="2 3" key="1">
    <citation type="journal article" date="2017" name="Int. J. Syst. Evol. Microbiol.">
        <title>Solibacillus kalamii sp. nov., isolated from a high-efficiency particulate arrestance filter system used in the International Space Station.</title>
        <authorList>
            <person name="Checinska Sielaff A."/>
            <person name="Kumar R.M."/>
            <person name="Pal D."/>
            <person name="Mayilraj S."/>
            <person name="Venkateswaran K."/>
        </authorList>
    </citation>
    <scope>NUCLEOTIDE SEQUENCE [LARGE SCALE GENOMIC DNA]</scope>
    <source>
        <strain evidence="2 3">ISSFR-015</strain>
    </source>
</reference>
<comment type="caution">
    <text evidence="2">The sequence shown here is derived from an EMBL/GenBank/DDBJ whole genome shotgun (WGS) entry which is preliminary data.</text>
</comment>
<dbReference type="InterPro" id="IPR016181">
    <property type="entry name" value="Acyl_CoA_acyltransferase"/>
</dbReference>
<gene>
    <name evidence="2" type="ORF">CBM15_12315</name>
</gene>